<organism evidence="11 12">
    <name type="scientific">Vitreoscilla stercoraria</name>
    <dbReference type="NCBI Taxonomy" id="61"/>
    <lineage>
        <taxon>Bacteria</taxon>
        <taxon>Pseudomonadati</taxon>
        <taxon>Pseudomonadota</taxon>
        <taxon>Betaproteobacteria</taxon>
        <taxon>Neisseriales</taxon>
        <taxon>Neisseriaceae</taxon>
        <taxon>Vitreoscilla</taxon>
    </lineage>
</organism>
<keyword evidence="12" id="KW-1185">Reference proteome</keyword>
<feature type="transmembrane region" description="Helical" evidence="9">
    <location>
        <begin position="76"/>
        <end position="95"/>
    </location>
</feature>
<feature type="transmembrane region" description="Helical" evidence="9">
    <location>
        <begin position="234"/>
        <end position="255"/>
    </location>
</feature>
<feature type="transmembrane region" description="Helical" evidence="9">
    <location>
        <begin position="314"/>
        <end position="334"/>
    </location>
</feature>
<evidence type="ECO:0000256" key="4">
    <source>
        <dbReference type="ARBA" id="ARBA00022475"/>
    </source>
</evidence>
<feature type="transmembrane region" description="Helical" evidence="9">
    <location>
        <begin position="355"/>
        <end position="376"/>
    </location>
</feature>
<comment type="subcellular location">
    <subcellularLocation>
        <location evidence="1">Cell membrane</location>
        <topology evidence="1">Multi-pass membrane protein</topology>
    </subcellularLocation>
</comment>
<reference evidence="11" key="2">
    <citation type="journal article" date="2022" name="Res Sq">
        <title>Evolution of multicellular longitudinally dividing oral cavity symbionts (Neisseriaceae).</title>
        <authorList>
            <person name="Nyongesa S."/>
            <person name="Weber P."/>
            <person name="Bernet E."/>
            <person name="Pullido F."/>
            <person name="Nieckarz M."/>
            <person name="Delaby M."/>
            <person name="Nieves C."/>
            <person name="Viehboeck T."/>
            <person name="Krause N."/>
            <person name="Rivera-Millot A."/>
            <person name="Nakamura A."/>
            <person name="Vischer N."/>
            <person name="VanNieuwenhze M."/>
            <person name="Brun Y."/>
            <person name="Cava F."/>
            <person name="Bulgheresi S."/>
            <person name="Veyrier F."/>
        </authorList>
    </citation>
    <scope>NUCLEOTIDE SEQUENCE</scope>
    <source>
        <strain evidence="11">SAG 1488-6</strain>
    </source>
</reference>
<proteinExistence type="inferred from homology"/>
<evidence type="ECO:0000256" key="2">
    <source>
        <dbReference type="ARBA" id="ARBA00022448"/>
    </source>
</evidence>
<reference evidence="11" key="1">
    <citation type="submission" date="2021-12" db="EMBL/GenBank/DDBJ databases">
        <authorList>
            <person name="Veyrier F.J."/>
        </authorList>
    </citation>
    <scope>NUCLEOTIDE SEQUENCE</scope>
    <source>
        <strain evidence="11">SAG 1488-6</strain>
    </source>
</reference>
<keyword evidence="3" id="KW-0050">Antiport</keyword>
<protein>
    <submittedName>
        <fullName evidence="11">Na+/H+ antiporter NhaC</fullName>
    </submittedName>
</protein>
<feature type="transmembrane region" description="Helical" evidence="9">
    <location>
        <begin position="195"/>
        <end position="214"/>
    </location>
</feature>
<comment type="similarity">
    <text evidence="8">Belongs to the NhaC Na(+)/H(+) (TC 2.A.35) antiporter family.</text>
</comment>
<dbReference type="Pfam" id="PF03553">
    <property type="entry name" value="Na_H_antiporter"/>
    <property type="match status" value="1"/>
</dbReference>
<accession>A0ABY4EBC6</accession>
<feature type="transmembrane region" description="Helical" evidence="9">
    <location>
        <begin position="39"/>
        <end position="56"/>
    </location>
</feature>
<evidence type="ECO:0000256" key="5">
    <source>
        <dbReference type="ARBA" id="ARBA00022692"/>
    </source>
</evidence>
<evidence type="ECO:0000313" key="11">
    <source>
        <dbReference type="EMBL" id="UOO92653.1"/>
    </source>
</evidence>
<keyword evidence="6 9" id="KW-1133">Transmembrane helix</keyword>
<dbReference type="NCBIfam" id="TIGR00931">
    <property type="entry name" value="antiport_nhaC"/>
    <property type="match status" value="1"/>
</dbReference>
<evidence type="ECO:0000259" key="10">
    <source>
        <dbReference type="Pfam" id="PF03553"/>
    </source>
</evidence>
<dbReference type="Proteomes" id="UP000832034">
    <property type="component" value="Chromosome"/>
</dbReference>
<dbReference type="InterPro" id="IPR052180">
    <property type="entry name" value="NhaC_Na-H+_Antiporter"/>
</dbReference>
<gene>
    <name evidence="11" type="primary">nhaC</name>
    <name evidence="11" type="ORF">LVJ81_00975</name>
</gene>
<evidence type="ECO:0000256" key="1">
    <source>
        <dbReference type="ARBA" id="ARBA00004651"/>
    </source>
</evidence>
<dbReference type="PANTHER" id="PTHR33451">
    <property type="entry name" value="MALATE-2H(+)/NA(+)-LACTATE ANTIPORTER"/>
    <property type="match status" value="1"/>
</dbReference>
<evidence type="ECO:0000256" key="7">
    <source>
        <dbReference type="ARBA" id="ARBA00023136"/>
    </source>
</evidence>
<feature type="transmembrane region" description="Helical" evidence="9">
    <location>
        <begin position="262"/>
        <end position="280"/>
    </location>
</feature>
<evidence type="ECO:0000256" key="8">
    <source>
        <dbReference type="ARBA" id="ARBA00038435"/>
    </source>
</evidence>
<evidence type="ECO:0000256" key="6">
    <source>
        <dbReference type="ARBA" id="ARBA00022989"/>
    </source>
</evidence>
<sequence>MIKKYHHLKQYPFWFDVTPLLITTAIMAVQFFIFKDFTPHIPLIIGICITGLFMALKGQTWSHMEKQMFTVMKVGLPAVLILMCVGMLISVWIAAGTVPTIVNAGLAVLSPSIFLPATCILACLVSLATGTSWGTVGTVGLAMMGIGDAMGIPLYWTAGAVVSGSFFGDKMSPLSDTTNLTPAVADVNLWDHIRGMLPCTVPALVISVLIYAYIGQGYSEANAAITTTDTIKNAMNANFQLGWLTLIPAAVVIYMGYRKYSAMGTICLGVALGALIAIFVQDVPVKDIFNILQNGYKAQTGISTVDSLLSKGGVMSMTWTVTLTMFSLAFVGALETYGTFDAILGKLENIIKSRMSLLSATYGSGLAVSLILGEVYTSLVLPGRLLQGKYKELGYDRTTLSRTLEDCGTLVSPLIPWNMGGGFVTATLGVPTIVYAPFAIFCWLSPLFGILYALTGWFVPRTEPVSKEQLQTARHAESLIS</sequence>
<dbReference type="RefSeq" id="WP_040755689.1">
    <property type="nucleotide sequence ID" value="NZ_CP091512.1"/>
</dbReference>
<evidence type="ECO:0000256" key="9">
    <source>
        <dbReference type="SAM" id="Phobius"/>
    </source>
</evidence>
<feature type="transmembrane region" description="Helical" evidence="9">
    <location>
        <begin position="12"/>
        <end position="33"/>
    </location>
</feature>
<name>A0ABY4EBC6_VITST</name>
<evidence type="ECO:0000313" key="12">
    <source>
        <dbReference type="Proteomes" id="UP000832034"/>
    </source>
</evidence>
<dbReference type="EMBL" id="CP091512">
    <property type="protein sequence ID" value="UOO92653.1"/>
    <property type="molecule type" value="Genomic_DNA"/>
</dbReference>
<keyword evidence="7 9" id="KW-0472">Membrane</keyword>
<dbReference type="InterPro" id="IPR018461">
    <property type="entry name" value="Na/H_Antiport_NhaC-like_C"/>
</dbReference>
<feature type="domain" description="Na+/H+ antiporter NhaC-like C-terminal" evidence="10">
    <location>
        <begin position="166"/>
        <end position="457"/>
    </location>
</feature>
<feature type="transmembrane region" description="Helical" evidence="9">
    <location>
        <begin position="101"/>
        <end position="125"/>
    </location>
</feature>
<dbReference type="InterPro" id="IPR004770">
    <property type="entry name" value="Na/H_antiport_NhaC"/>
</dbReference>
<keyword evidence="2" id="KW-0813">Transport</keyword>
<feature type="transmembrane region" description="Helical" evidence="9">
    <location>
        <begin position="433"/>
        <end position="459"/>
    </location>
</feature>
<dbReference type="PANTHER" id="PTHR33451:SF3">
    <property type="entry name" value="MALATE-2H(+)_NA(+)-LACTATE ANTIPORTER"/>
    <property type="match status" value="1"/>
</dbReference>
<evidence type="ECO:0000256" key="3">
    <source>
        <dbReference type="ARBA" id="ARBA00022449"/>
    </source>
</evidence>
<keyword evidence="5 9" id="KW-0812">Transmembrane</keyword>
<keyword evidence="4" id="KW-1003">Cell membrane</keyword>